<dbReference type="Proteomes" id="UP001286313">
    <property type="component" value="Unassembled WGS sequence"/>
</dbReference>
<evidence type="ECO:0000313" key="3">
    <source>
        <dbReference type="Proteomes" id="UP001286313"/>
    </source>
</evidence>
<protein>
    <submittedName>
        <fullName evidence="2">Uncharacterized protein</fullName>
    </submittedName>
</protein>
<feature type="region of interest" description="Disordered" evidence="1">
    <location>
        <begin position="1"/>
        <end position="23"/>
    </location>
</feature>
<name>A0AAE1GC16_PETCI</name>
<gene>
    <name evidence="2" type="ORF">Pcinc_005690</name>
</gene>
<sequence length="163" mass="17819">MSPAPSVVPVNKSRDENQELDNAVPTVDGGLCPCGGLCGMLIELTINDAFQPSVLILHQSFVPSAACTEKPLLERLEHVSVPSTNEGMSLCKSPETLAPSVASVNRSLEENQEPNYVVPTVDGFVAIKATKRGFRNQKLRWTYSRRKAKGKTTIQFLKTKMMS</sequence>
<proteinExistence type="predicted"/>
<accession>A0AAE1GC16</accession>
<dbReference type="EMBL" id="JAWQEG010000431">
    <property type="protein sequence ID" value="KAK3890308.1"/>
    <property type="molecule type" value="Genomic_DNA"/>
</dbReference>
<dbReference type="AlphaFoldDB" id="A0AAE1GC16"/>
<organism evidence="2 3">
    <name type="scientific">Petrolisthes cinctipes</name>
    <name type="common">Flat porcelain crab</name>
    <dbReference type="NCBI Taxonomy" id="88211"/>
    <lineage>
        <taxon>Eukaryota</taxon>
        <taxon>Metazoa</taxon>
        <taxon>Ecdysozoa</taxon>
        <taxon>Arthropoda</taxon>
        <taxon>Crustacea</taxon>
        <taxon>Multicrustacea</taxon>
        <taxon>Malacostraca</taxon>
        <taxon>Eumalacostraca</taxon>
        <taxon>Eucarida</taxon>
        <taxon>Decapoda</taxon>
        <taxon>Pleocyemata</taxon>
        <taxon>Anomura</taxon>
        <taxon>Galatheoidea</taxon>
        <taxon>Porcellanidae</taxon>
        <taxon>Petrolisthes</taxon>
    </lineage>
</organism>
<evidence type="ECO:0000256" key="1">
    <source>
        <dbReference type="SAM" id="MobiDB-lite"/>
    </source>
</evidence>
<evidence type="ECO:0000313" key="2">
    <source>
        <dbReference type="EMBL" id="KAK3890308.1"/>
    </source>
</evidence>
<reference evidence="2" key="1">
    <citation type="submission" date="2023-10" db="EMBL/GenBank/DDBJ databases">
        <title>Genome assemblies of two species of porcelain crab, Petrolisthes cinctipes and Petrolisthes manimaculis (Anomura: Porcellanidae).</title>
        <authorList>
            <person name="Angst P."/>
        </authorList>
    </citation>
    <scope>NUCLEOTIDE SEQUENCE</scope>
    <source>
        <strain evidence="2">PB745_01</strain>
        <tissue evidence="2">Gill</tissue>
    </source>
</reference>
<keyword evidence="3" id="KW-1185">Reference proteome</keyword>
<comment type="caution">
    <text evidence="2">The sequence shown here is derived from an EMBL/GenBank/DDBJ whole genome shotgun (WGS) entry which is preliminary data.</text>
</comment>